<keyword evidence="3" id="KW-1185">Reference proteome</keyword>
<dbReference type="STRING" id="1354337.M983_3140"/>
<dbReference type="EMBL" id="LXEN01000155">
    <property type="protein sequence ID" value="OAT21534.1"/>
    <property type="molecule type" value="Genomic_DNA"/>
</dbReference>
<keyword evidence="1" id="KW-1133">Transmembrane helix</keyword>
<feature type="transmembrane region" description="Helical" evidence="1">
    <location>
        <begin position="109"/>
        <end position="135"/>
    </location>
</feature>
<dbReference type="RefSeq" id="WP_066753251.1">
    <property type="nucleotide sequence ID" value="NZ_LXEN01000155.1"/>
</dbReference>
<feature type="transmembrane region" description="Helical" evidence="1">
    <location>
        <begin position="7"/>
        <end position="26"/>
    </location>
</feature>
<protein>
    <recommendedName>
        <fullName evidence="4">Inner membrane protein</fullName>
    </recommendedName>
</protein>
<comment type="caution">
    <text evidence="2">The sequence shown here is derived from an EMBL/GenBank/DDBJ whole genome shotgun (WGS) entry which is preliminary data.</text>
</comment>
<evidence type="ECO:0008006" key="4">
    <source>
        <dbReference type="Google" id="ProtNLM"/>
    </source>
</evidence>
<dbReference type="OrthoDB" id="2242169at2"/>
<accession>A0A198FAW9</accession>
<proteinExistence type="predicted"/>
<evidence type="ECO:0000313" key="3">
    <source>
        <dbReference type="Proteomes" id="UP000094023"/>
    </source>
</evidence>
<organism evidence="2 3">
    <name type="scientific">Proteus myxofaciens ATCC 19692</name>
    <dbReference type="NCBI Taxonomy" id="1354337"/>
    <lineage>
        <taxon>Bacteria</taxon>
        <taxon>Pseudomonadati</taxon>
        <taxon>Pseudomonadota</taxon>
        <taxon>Gammaproteobacteria</taxon>
        <taxon>Enterobacterales</taxon>
        <taxon>Morganellaceae</taxon>
        <taxon>Proteus</taxon>
    </lineage>
</organism>
<reference evidence="2 3" key="1">
    <citation type="submission" date="2016-04" db="EMBL/GenBank/DDBJ databases">
        <title>ATOL: Assembling a taxonomically balanced genome-scale reconstruction of the evolutionary history of the Enterobacteriaceae.</title>
        <authorList>
            <person name="Plunkett G.III."/>
            <person name="Neeno-Eckwall E.C."/>
            <person name="Glasner J.D."/>
            <person name="Perna N.T."/>
        </authorList>
    </citation>
    <scope>NUCLEOTIDE SEQUENCE [LARGE SCALE GENOMIC DNA]</scope>
    <source>
        <strain evidence="2 3">ATCC 19692</strain>
    </source>
</reference>
<evidence type="ECO:0000256" key="1">
    <source>
        <dbReference type="SAM" id="Phobius"/>
    </source>
</evidence>
<keyword evidence="1" id="KW-0812">Transmembrane</keyword>
<keyword evidence="1" id="KW-0472">Membrane</keyword>
<evidence type="ECO:0000313" key="2">
    <source>
        <dbReference type="EMBL" id="OAT21534.1"/>
    </source>
</evidence>
<dbReference type="Proteomes" id="UP000094023">
    <property type="component" value="Unassembled WGS sequence"/>
</dbReference>
<gene>
    <name evidence="2" type="ORF">M983_3140</name>
</gene>
<dbReference type="AlphaFoldDB" id="A0A198FAW9"/>
<name>A0A198FAW9_9GAMM</name>
<sequence length="233" mass="25631">MKQLKLVLPIFIVVGIALLIGSIFLWKSSLEFTNNGIKTTGTIIDLDVGDSDGGRAFYPIIVFNTLEDNSAVMFRSSYGSSSFSNDIGNSIDIIYPKDNPKSAVINSAFGLYGSGIFISGFGVLFLLAGIIPLIIMKISKNKGTRLIREGSPITVKISEVIINDSISVNGSNPFQIIADKLDKATNSITRYKSKNIFFDPTPYLTDENVTVYIDKNNPKKYYMDISFLPTIKK</sequence>